<evidence type="ECO:0000313" key="3">
    <source>
        <dbReference type="Proteomes" id="UP000635606"/>
    </source>
</evidence>
<dbReference type="Pfam" id="PF13560">
    <property type="entry name" value="HTH_31"/>
    <property type="match status" value="1"/>
</dbReference>
<keyword evidence="3" id="KW-1185">Reference proteome</keyword>
<organism evidence="2 3">
    <name type="scientific">Virgisporangium ochraceum</name>
    <dbReference type="NCBI Taxonomy" id="65505"/>
    <lineage>
        <taxon>Bacteria</taxon>
        <taxon>Bacillati</taxon>
        <taxon>Actinomycetota</taxon>
        <taxon>Actinomycetes</taxon>
        <taxon>Micromonosporales</taxon>
        <taxon>Micromonosporaceae</taxon>
        <taxon>Virgisporangium</taxon>
    </lineage>
</organism>
<dbReference type="AlphaFoldDB" id="A0A8J3ZUN0"/>
<evidence type="ECO:0000313" key="2">
    <source>
        <dbReference type="EMBL" id="GIJ69961.1"/>
    </source>
</evidence>
<dbReference type="EMBL" id="BOPH01000072">
    <property type="protein sequence ID" value="GIJ69961.1"/>
    <property type="molecule type" value="Genomic_DNA"/>
</dbReference>
<protein>
    <submittedName>
        <fullName evidence="2">Transcriptional regulator</fullName>
    </submittedName>
</protein>
<accession>A0A8J3ZUN0</accession>
<gene>
    <name evidence="2" type="ORF">Voc01_048780</name>
</gene>
<sequence length="283" mass="31484">MSVRGTTVARRQLGRWLRQLRTTVGKTEADVEAANLASRVKLWRIETGKGEVKFADVRALCWLYGADSLTTDALANLAQATRGHGWWEDFRSTPPRYALRSGLEPIADSIDAYEPERVHPLLQTPDYMRALYLVSRPEADQMAVREYVHLERERQRALLTRTPPPRLTVVLGEAALARSVGGADVMDEQIAHLQDLALELPLVDIRILPLQAGAHPAIHGGAFGILGFPAAEDPAVVHIEAQTGARYLERLAEVTEYRRVFTHIYAQAVSINEFRGRHTDGPG</sequence>
<proteinExistence type="predicted"/>
<dbReference type="RefSeq" id="WP_275423750.1">
    <property type="nucleotide sequence ID" value="NZ_BOPH01000072.1"/>
</dbReference>
<name>A0A8J3ZUN0_9ACTN</name>
<dbReference type="Pfam" id="PF19054">
    <property type="entry name" value="DUF5753"/>
    <property type="match status" value="1"/>
</dbReference>
<dbReference type="InterPro" id="IPR043917">
    <property type="entry name" value="DUF5753"/>
</dbReference>
<evidence type="ECO:0000259" key="1">
    <source>
        <dbReference type="Pfam" id="PF19054"/>
    </source>
</evidence>
<reference evidence="2" key="1">
    <citation type="submission" date="2021-01" db="EMBL/GenBank/DDBJ databases">
        <title>Whole genome shotgun sequence of Virgisporangium ochraceum NBRC 16418.</title>
        <authorList>
            <person name="Komaki H."/>
            <person name="Tamura T."/>
        </authorList>
    </citation>
    <scope>NUCLEOTIDE SEQUENCE</scope>
    <source>
        <strain evidence="2">NBRC 16418</strain>
    </source>
</reference>
<dbReference type="Proteomes" id="UP000635606">
    <property type="component" value="Unassembled WGS sequence"/>
</dbReference>
<feature type="domain" description="DUF5753" evidence="1">
    <location>
        <begin position="103"/>
        <end position="272"/>
    </location>
</feature>
<comment type="caution">
    <text evidence="2">The sequence shown here is derived from an EMBL/GenBank/DDBJ whole genome shotgun (WGS) entry which is preliminary data.</text>
</comment>